<evidence type="ECO:0000313" key="4">
    <source>
        <dbReference type="RefSeq" id="XP_015510286.1"/>
    </source>
</evidence>
<evidence type="ECO:0000256" key="2">
    <source>
        <dbReference type="SAM" id="SignalP"/>
    </source>
</evidence>
<keyword evidence="2" id="KW-0732">Signal</keyword>
<keyword evidence="3" id="KW-1185">Reference proteome</keyword>
<proteinExistence type="predicted"/>
<organism evidence="4">
    <name type="scientific">Neodiprion lecontei</name>
    <name type="common">Redheaded pine sawfly</name>
    <dbReference type="NCBI Taxonomy" id="441921"/>
    <lineage>
        <taxon>Eukaryota</taxon>
        <taxon>Metazoa</taxon>
        <taxon>Ecdysozoa</taxon>
        <taxon>Arthropoda</taxon>
        <taxon>Hexapoda</taxon>
        <taxon>Insecta</taxon>
        <taxon>Pterygota</taxon>
        <taxon>Neoptera</taxon>
        <taxon>Endopterygota</taxon>
        <taxon>Hymenoptera</taxon>
        <taxon>Tenthredinoidea</taxon>
        <taxon>Diprionidae</taxon>
        <taxon>Diprioninae</taxon>
        <taxon>Neodiprion</taxon>
    </lineage>
</organism>
<sequence length="153" mass="16490">MIKYAVLFSMCIVMGQSQRPFYAGGRPYPEVLPRFRNNETSTTSSTTSTTSTLADVTLVNRVGENTGSTTVVPVDNAPTKSNPASPASSSTQNPLLQALGFGETAKKVESWPAELQPFWWVNRQQIAEHLNPVNGQQNVVQPGVASRGSFFGG</sequence>
<name>A0A6J0B7X7_NEOLC</name>
<reference evidence="4" key="1">
    <citation type="submission" date="2025-08" db="UniProtKB">
        <authorList>
            <consortium name="RefSeq"/>
        </authorList>
    </citation>
    <scope>IDENTIFICATION</scope>
    <source>
        <tissue evidence="4">Thorax and Abdomen</tissue>
    </source>
</reference>
<protein>
    <submittedName>
        <fullName evidence="4">Uncharacterized protein LOC107217310</fullName>
    </submittedName>
</protein>
<dbReference type="RefSeq" id="XP_015510286.1">
    <property type="nucleotide sequence ID" value="XM_015654800.2"/>
</dbReference>
<dbReference type="InParanoid" id="A0A6J0B7X7"/>
<accession>A0A6J0B7X7</accession>
<feature type="region of interest" description="Disordered" evidence="1">
    <location>
        <begin position="64"/>
        <end position="98"/>
    </location>
</feature>
<feature type="chain" id="PRO_5026953396" evidence="2">
    <location>
        <begin position="18"/>
        <end position="153"/>
    </location>
</feature>
<evidence type="ECO:0000313" key="3">
    <source>
        <dbReference type="Proteomes" id="UP000829291"/>
    </source>
</evidence>
<dbReference type="KEGG" id="nlo:107217310"/>
<dbReference type="Proteomes" id="UP000829291">
    <property type="component" value="Chromosome 5"/>
</dbReference>
<dbReference type="AlphaFoldDB" id="A0A6J0B7X7"/>
<feature type="compositionally biased region" description="Polar residues" evidence="1">
    <location>
        <begin position="78"/>
        <end position="95"/>
    </location>
</feature>
<dbReference type="OrthoDB" id="6612236at2759"/>
<feature type="signal peptide" evidence="2">
    <location>
        <begin position="1"/>
        <end position="17"/>
    </location>
</feature>
<evidence type="ECO:0000256" key="1">
    <source>
        <dbReference type="SAM" id="MobiDB-lite"/>
    </source>
</evidence>
<dbReference type="GeneID" id="107217310"/>
<gene>
    <name evidence="4" type="primary">LOC107217310</name>
</gene>